<dbReference type="InterPro" id="IPR013785">
    <property type="entry name" value="Aldolase_TIM"/>
</dbReference>
<accession>A0B988</accession>
<dbReference type="CDD" id="cd01335">
    <property type="entry name" value="Radical_SAM"/>
    <property type="match status" value="1"/>
</dbReference>
<keyword evidence="4 6" id="KW-0408">Iron</keyword>
<dbReference type="STRING" id="349307.Mthe_1490"/>
<dbReference type="KEGG" id="mtp:Mthe_1490"/>
<dbReference type="HOGENOM" id="CLU_044176_0_0_2"/>
<dbReference type="SFLD" id="SFLDS00029">
    <property type="entry name" value="Radical_SAM"/>
    <property type="match status" value="1"/>
</dbReference>
<sequence length="377" mass="42041">MMINMVNRYAMARCSLCGATSNMISGELKVCLGCIRSKPEESLEIAIMAHRRSRAAYGLPEEPPRDPQGARCSICVNECRIPPGGMGYCGLRMNADGEMVGVTPTQGKLSWYHDPLPTNCVGDWVCAGGTGAGYPKYAHSNGPEIGYRNLAVFFHACTFNCLYCQNWQFRAETLRPWMTDVKELVESVDEKTSCICYFGGDPAPQLPFALRASRMAIDARRDQIFRICWETNGSMNRHLLDEMIELSLNSGGCIKFDIKAMDENLHRALTGVSNRRTLENISAAMEMMDEREVPPLVIASTLLVPGYIDEEEVRGIAEFLASLNPEIPYTLLAFHPQFYMRDMPFTSRPMAMRCLDAAKRAGLERVRVGNVHILTPG</sequence>
<dbReference type="InterPro" id="IPR058240">
    <property type="entry name" value="rSAM_sf"/>
</dbReference>
<dbReference type="PANTHER" id="PTHR30352:SF22">
    <property type="entry name" value="PYRUVATE FORMATE-LYASE ACTIVATING ENZYME HOMOLOG"/>
    <property type="match status" value="1"/>
</dbReference>
<dbReference type="InterPro" id="IPR006638">
    <property type="entry name" value="Elp3/MiaA/NifB-like_rSAM"/>
</dbReference>
<dbReference type="InterPro" id="IPR034457">
    <property type="entry name" value="Organic_radical-activating"/>
</dbReference>
<dbReference type="InterPro" id="IPR016431">
    <property type="entry name" value="Pyrv-formate_lyase-activ_prd"/>
</dbReference>
<name>A0B988_METTP</name>
<feature type="binding site" evidence="6">
    <location>
        <position position="157"/>
    </location>
    <ligand>
        <name>[4Fe-4S] cluster</name>
        <dbReference type="ChEBI" id="CHEBI:49883"/>
        <note>4Fe-4S-S-AdoMet</note>
    </ligand>
</feature>
<evidence type="ECO:0000256" key="5">
    <source>
        <dbReference type="ARBA" id="ARBA00023014"/>
    </source>
</evidence>
<keyword evidence="5 6" id="KW-0411">Iron-sulfur</keyword>
<proteinExistence type="predicted"/>
<dbReference type="GO" id="GO:0046872">
    <property type="term" value="F:metal ion binding"/>
    <property type="evidence" value="ECO:0007669"/>
    <property type="project" value="UniProtKB-KW"/>
</dbReference>
<evidence type="ECO:0000313" key="9">
    <source>
        <dbReference type="Proteomes" id="UP000000674"/>
    </source>
</evidence>
<dbReference type="SUPFAM" id="SSF102114">
    <property type="entry name" value="Radical SAM enzymes"/>
    <property type="match status" value="1"/>
</dbReference>
<dbReference type="PIRSF" id="PIRSF004869">
    <property type="entry name" value="PflX_prd"/>
    <property type="match status" value="1"/>
</dbReference>
<evidence type="ECO:0000259" key="7">
    <source>
        <dbReference type="PROSITE" id="PS51918"/>
    </source>
</evidence>
<dbReference type="EMBL" id="CP000477">
    <property type="protein sequence ID" value="ABK15262.1"/>
    <property type="molecule type" value="Genomic_DNA"/>
</dbReference>
<evidence type="ECO:0000256" key="2">
    <source>
        <dbReference type="ARBA" id="ARBA00022691"/>
    </source>
</evidence>
<evidence type="ECO:0000256" key="3">
    <source>
        <dbReference type="ARBA" id="ARBA00022723"/>
    </source>
</evidence>
<dbReference type="GO" id="GO:0051539">
    <property type="term" value="F:4 iron, 4 sulfur cluster binding"/>
    <property type="evidence" value="ECO:0007669"/>
    <property type="project" value="UniProtKB-KW"/>
</dbReference>
<organism evidence="8 9">
    <name type="scientific">Methanothrix thermoacetophila (strain DSM 6194 / JCM 14653 / NBRC 101360 / PT)</name>
    <name type="common">Methanosaeta thermophila</name>
    <dbReference type="NCBI Taxonomy" id="349307"/>
    <lineage>
        <taxon>Archaea</taxon>
        <taxon>Methanobacteriati</taxon>
        <taxon>Methanobacteriota</taxon>
        <taxon>Stenosarchaea group</taxon>
        <taxon>Methanomicrobia</taxon>
        <taxon>Methanotrichales</taxon>
        <taxon>Methanotrichaceae</taxon>
        <taxon>Methanothrix</taxon>
    </lineage>
</organism>
<feature type="binding site" evidence="6">
    <location>
        <position position="161"/>
    </location>
    <ligand>
        <name>[4Fe-4S] cluster</name>
        <dbReference type="ChEBI" id="CHEBI:49883"/>
        <note>4Fe-4S-S-AdoMet</note>
    </ligand>
</feature>
<gene>
    <name evidence="8" type="ordered locus">Mthe_1490</name>
</gene>
<dbReference type="Pfam" id="PF04055">
    <property type="entry name" value="Radical_SAM"/>
    <property type="match status" value="1"/>
</dbReference>
<feature type="binding site" evidence="6">
    <location>
        <position position="164"/>
    </location>
    <ligand>
        <name>[4Fe-4S] cluster</name>
        <dbReference type="ChEBI" id="CHEBI:49883"/>
        <note>4Fe-4S-S-AdoMet</note>
    </ligand>
</feature>
<dbReference type="InterPro" id="IPR007197">
    <property type="entry name" value="rSAM"/>
</dbReference>
<dbReference type="Proteomes" id="UP000000674">
    <property type="component" value="Chromosome"/>
</dbReference>
<keyword evidence="1" id="KW-0004">4Fe-4S</keyword>
<feature type="domain" description="Radical SAM core" evidence="7">
    <location>
        <begin position="140"/>
        <end position="377"/>
    </location>
</feature>
<dbReference type="PANTHER" id="PTHR30352">
    <property type="entry name" value="PYRUVATE FORMATE-LYASE-ACTIVATING ENZYME"/>
    <property type="match status" value="1"/>
</dbReference>
<evidence type="ECO:0000313" key="8">
    <source>
        <dbReference type="EMBL" id="ABK15262.1"/>
    </source>
</evidence>
<dbReference type="Gene3D" id="3.20.20.70">
    <property type="entry name" value="Aldolase class I"/>
    <property type="match status" value="1"/>
</dbReference>
<evidence type="ECO:0000256" key="4">
    <source>
        <dbReference type="ARBA" id="ARBA00023004"/>
    </source>
</evidence>
<dbReference type="PROSITE" id="PS51918">
    <property type="entry name" value="RADICAL_SAM"/>
    <property type="match status" value="1"/>
</dbReference>
<dbReference type="AlphaFoldDB" id="A0B988"/>
<evidence type="ECO:0000256" key="6">
    <source>
        <dbReference type="PIRSR" id="PIRSR004869-50"/>
    </source>
</evidence>
<evidence type="ECO:0000256" key="1">
    <source>
        <dbReference type="ARBA" id="ARBA00022485"/>
    </source>
</evidence>
<keyword evidence="9" id="KW-1185">Reference proteome</keyword>
<protein>
    <submittedName>
        <fullName evidence="8">Radical SAM domain protein</fullName>
    </submittedName>
</protein>
<keyword evidence="2 6" id="KW-0949">S-adenosyl-L-methionine</keyword>
<dbReference type="GO" id="GO:0003824">
    <property type="term" value="F:catalytic activity"/>
    <property type="evidence" value="ECO:0007669"/>
    <property type="project" value="InterPro"/>
</dbReference>
<comment type="cofactor">
    <cofactor evidence="6">
        <name>[4Fe-4S] cluster</name>
        <dbReference type="ChEBI" id="CHEBI:49883"/>
    </cofactor>
    <text evidence="6">Binds 1 [4Fe-4S] cluster. The cluster is coordinated with 3 cysteines and an exchangeable S-adenosyl-L-methionine.</text>
</comment>
<reference evidence="8 9" key="1">
    <citation type="submission" date="2006-10" db="EMBL/GenBank/DDBJ databases">
        <title>Complete sequence of Methanosaeta thermophila PT.</title>
        <authorList>
            <consortium name="US DOE Joint Genome Institute"/>
            <person name="Copeland A."/>
            <person name="Lucas S."/>
            <person name="Lapidus A."/>
            <person name="Barry K."/>
            <person name="Detter J.C."/>
            <person name="Glavina del Rio T."/>
            <person name="Hammon N."/>
            <person name="Israni S."/>
            <person name="Pitluck S."/>
            <person name="Chain P."/>
            <person name="Malfatti S."/>
            <person name="Shin M."/>
            <person name="Vergez L."/>
            <person name="Schmutz J."/>
            <person name="Larimer F."/>
            <person name="Land M."/>
            <person name="Hauser L."/>
            <person name="Kyrpides N."/>
            <person name="Kim E."/>
            <person name="Smith K.S."/>
            <person name="Ingram-Smith C."/>
            <person name="Richardson P."/>
        </authorList>
    </citation>
    <scope>NUCLEOTIDE SEQUENCE [LARGE SCALE GENOMIC DNA]</scope>
    <source>
        <strain evidence="9">DSM 6194 / JCM 14653 / NBRC 101360 / PT</strain>
    </source>
</reference>
<dbReference type="SMART" id="SM00729">
    <property type="entry name" value="Elp3"/>
    <property type="match status" value="1"/>
</dbReference>
<keyword evidence="3 6" id="KW-0479">Metal-binding</keyword>